<feature type="non-terminal residue" evidence="2">
    <location>
        <position position="81"/>
    </location>
</feature>
<feature type="compositionally biased region" description="Polar residues" evidence="1">
    <location>
        <begin position="56"/>
        <end position="66"/>
    </location>
</feature>
<evidence type="ECO:0000313" key="3">
    <source>
        <dbReference type="Proteomes" id="UP000265520"/>
    </source>
</evidence>
<feature type="region of interest" description="Disordered" evidence="1">
    <location>
        <begin position="1"/>
        <end position="81"/>
    </location>
</feature>
<comment type="caution">
    <text evidence="2">The sequence shown here is derived from an EMBL/GenBank/DDBJ whole genome shotgun (WGS) entry which is preliminary data.</text>
</comment>
<accession>A0A392SMK6</accession>
<feature type="non-terminal residue" evidence="2">
    <location>
        <position position="1"/>
    </location>
</feature>
<dbReference type="AlphaFoldDB" id="A0A392SMK6"/>
<protein>
    <submittedName>
        <fullName evidence="2">Uncharacterized protein</fullName>
    </submittedName>
</protein>
<sequence length="81" mass="8617">VSADVSFFETRPFFPSTPKEPNDSGPSQFSSEFLTIPIAPTPVSIPTPDSTPSPAPQDSSLAPSDSRTPHPTPELPIALRK</sequence>
<dbReference type="EMBL" id="LXQA010408639">
    <property type="protein sequence ID" value="MCI49909.1"/>
    <property type="molecule type" value="Genomic_DNA"/>
</dbReference>
<evidence type="ECO:0000313" key="2">
    <source>
        <dbReference type="EMBL" id="MCI49909.1"/>
    </source>
</evidence>
<name>A0A392SMK6_9FABA</name>
<dbReference type="Proteomes" id="UP000265520">
    <property type="component" value="Unassembled WGS sequence"/>
</dbReference>
<feature type="compositionally biased region" description="Polar residues" evidence="1">
    <location>
        <begin position="24"/>
        <end position="33"/>
    </location>
</feature>
<evidence type="ECO:0000256" key="1">
    <source>
        <dbReference type="SAM" id="MobiDB-lite"/>
    </source>
</evidence>
<reference evidence="2 3" key="1">
    <citation type="journal article" date="2018" name="Front. Plant Sci.">
        <title>Red Clover (Trifolium pratense) and Zigzag Clover (T. medium) - A Picture of Genomic Similarities and Differences.</title>
        <authorList>
            <person name="Dluhosova J."/>
            <person name="Istvanek J."/>
            <person name="Nedelnik J."/>
            <person name="Repkova J."/>
        </authorList>
    </citation>
    <scope>NUCLEOTIDE SEQUENCE [LARGE SCALE GENOMIC DNA]</scope>
    <source>
        <strain evidence="3">cv. 10/8</strain>
        <tissue evidence="2">Leaf</tissue>
    </source>
</reference>
<feature type="compositionally biased region" description="Pro residues" evidence="1">
    <location>
        <begin position="39"/>
        <end position="55"/>
    </location>
</feature>
<organism evidence="2 3">
    <name type="scientific">Trifolium medium</name>
    <dbReference type="NCBI Taxonomy" id="97028"/>
    <lineage>
        <taxon>Eukaryota</taxon>
        <taxon>Viridiplantae</taxon>
        <taxon>Streptophyta</taxon>
        <taxon>Embryophyta</taxon>
        <taxon>Tracheophyta</taxon>
        <taxon>Spermatophyta</taxon>
        <taxon>Magnoliopsida</taxon>
        <taxon>eudicotyledons</taxon>
        <taxon>Gunneridae</taxon>
        <taxon>Pentapetalae</taxon>
        <taxon>rosids</taxon>
        <taxon>fabids</taxon>
        <taxon>Fabales</taxon>
        <taxon>Fabaceae</taxon>
        <taxon>Papilionoideae</taxon>
        <taxon>50 kb inversion clade</taxon>
        <taxon>NPAAA clade</taxon>
        <taxon>Hologalegina</taxon>
        <taxon>IRL clade</taxon>
        <taxon>Trifolieae</taxon>
        <taxon>Trifolium</taxon>
    </lineage>
</organism>
<proteinExistence type="predicted"/>
<keyword evidence="3" id="KW-1185">Reference proteome</keyword>